<organism evidence="1 2">
    <name type="scientific">Streptomyces lomondensis</name>
    <dbReference type="NCBI Taxonomy" id="68229"/>
    <lineage>
        <taxon>Bacteria</taxon>
        <taxon>Bacillati</taxon>
        <taxon>Actinomycetota</taxon>
        <taxon>Actinomycetes</taxon>
        <taxon>Kitasatosporales</taxon>
        <taxon>Streptomycetaceae</taxon>
        <taxon>Streptomyces</taxon>
    </lineage>
</organism>
<evidence type="ECO:0000313" key="2">
    <source>
        <dbReference type="Proteomes" id="UP000617743"/>
    </source>
</evidence>
<dbReference type="InterPro" id="IPR045825">
    <property type="entry name" value="RamS"/>
</dbReference>
<comment type="caution">
    <text evidence="1">The sequence shown here is derived from an EMBL/GenBank/DDBJ whole genome shotgun (WGS) entry which is preliminary data.</text>
</comment>
<sequence>MTLLELQAMDPTVSYGGGKGGKGRHSRLSVTLCAGGASNLSALLCRGK</sequence>
<evidence type="ECO:0008006" key="3">
    <source>
        <dbReference type="Google" id="ProtNLM"/>
    </source>
</evidence>
<dbReference type="Pfam" id="PF19402">
    <property type="entry name" value="RamS"/>
    <property type="match status" value="1"/>
</dbReference>
<dbReference type="Proteomes" id="UP000617743">
    <property type="component" value="Unassembled WGS sequence"/>
</dbReference>
<gene>
    <name evidence="1" type="ORF">GCM10010383_33330</name>
</gene>
<name>A0ABQ2X5M6_9ACTN</name>
<reference evidence="2" key="1">
    <citation type="journal article" date="2019" name="Int. J. Syst. Evol. Microbiol.">
        <title>The Global Catalogue of Microorganisms (GCM) 10K type strain sequencing project: providing services to taxonomists for standard genome sequencing and annotation.</title>
        <authorList>
            <consortium name="The Broad Institute Genomics Platform"/>
            <consortium name="The Broad Institute Genome Sequencing Center for Infectious Disease"/>
            <person name="Wu L."/>
            <person name="Ma J."/>
        </authorList>
    </citation>
    <scope>NUCLEOTIDE SEQUENCE [LARGE SCALE GENOMIC DNA]</scope>
    <source>
        <strain evidence="2">JCM 4866</strain>
    </source>
</reference>
<protein>
    <recommendedName>
        <fullName evidence="3">SapB/AmfS family lantipeptide</fullName>
    </recommendedName>
</protein>
<proteinExistence type="predicted"/>
<dbReference type="NCBIfam" id="NF033212">
    <property type="entry name" value="SapB_AmfS_lanti"/>
    <property type="match status" value="1"/>
</dbReference>
<evidence type="ECO:0000313" key="1">
    <source>
        <dbReference type="EMBL" id="GGX00650.1"/>
    </source>
</evidence>
<dbReference type="RefSeq" id="WP_190050988.1">
    <property type="nucleotide sequence ID" value="NZ_BMWC01000004.1"/>
</dbReference>
<keyword evidence="2" id="KW-1185">Reference proteome</keyword>
<accession>A0ABQ2X5M6</accession>
<dbReference type="EMBL" id="BMWC01000004">
    <property type="protein sequence ID" value="GGX00650.1"/>
    <property type="molecule type" value="Genomic_DNA"/>
</dbReference>